<evidence type="ECO:0000259" key="2">
    <source>
        <dbReference type="Pfam" id="PF03795"/>
    </source>
</evidence>
<comment type="caution">
    <text evidence="3">The sequence shown here is derived from an EMBL/GenBank/DDBJ whole genome shotgun (WGS) entry which is preliminary data.</text>
</comment>
<dbReference type="InterPro" id="IPR005545">
    <property type="entry name" value="YCII"/>
</dbReference>
<evidence type="ECO:0000313" key="4">
    <source>
        <dbReference type="EMBL" id="MDR6336003.1"/>
    </source>
</evidence>
<evidence type="ECO:0000256" key="1">
    <source>
        <dbReference type="ARBA" id="ARBA00007689"/>
    </source>
</evidence>
<feature type="domain" description="YCII-related" evidence="2">
    <location>
        <begin position="21"/>
        <end position="91"/>
    </location>
</feature>
<accession>A0A9W6CRK8</accession>
<evidence type="ECO:0000313" key="6">
    <source>
        <dbReference type="Proteomes" id="UP001245370"/>
    </source>
</evidence>
<proteinExistence type="inferred from homology"/>
<dbReference type="Pfam" id="PF03795">
    <property type="entry name" value="YCII"/>
    <property type="match status" value="1"/>
</dbReference>
<name>A0A9W6CRK8_XANFL</name>
<dbReference type="SUPFAM" id="SSF54909">
    <property type="entry name" value="Dimeric alpha+beta barrel"/>
    <property type="match status" value="1"/>
</dbReference>
<dbReference type="RefSeq" id="WP_024281006.1">
    <property type="nucleotide sequence ID" value="NZ_BSDO01000009.1"/>
</dbReference>
<reference evidence="3" key="1">
    <citation type="submission" date="2022-12" db="EMBL/GenBank/DDBJ databases">
        <title>Reference genome sequencing for broad-spectrum identification of bacterial and archaeal isolates by mass spectrometry.</title>
        <authorList>
            <person name="Sekiguchi Y."/>
            <person name="Tourlousse D.M."/>
        </authorList>
    </citation>
    <scope>NUCLEOTIDE SEQUENCE</scope>
    <source>
        <strain evidence="3">301</strain>
    </source>
</reference>
<gene>
    <name evidence="4" type="ORF">GGQ86_004501</name>
    <name evidence="3" type="ORF">XFLAVUS301_46460</name>
</gene>
<reference evidence="4 6" key="2">
    <citation type="submission" date="2023-07" db="EMBL/GenBank/DDBJ databases">
        <title>Genomic Encyclopedia of Type Strains, Phase IV (KMG-IV): sequencing the most valuable type-strain genomes for metagenomic binning, comparative biology and taxonomic classification.</title>
        <authorList>
            <person name="Goeker M."/>
        </authorList>
    </citation>
    <scope>NUCLEOTIDE SEQUENCE [LARGE SCALE GENOMIC DNA]</scope>
    <source>
        <strain evidence="4 6">DSM 338</strain>
    </source>
</reference>
<evidence type="ECO:0000313" key="3">
    <source>
        <dbReference type="EMBL" id="GLI24972.1"/>
    </source>
</evidence>
<dbReference type="AlphaFoldDB" id="A0A9W6CRK8"/>
<dbReference type="Proteomes" id="UP001144397">
    <property type="component" value="Unassembled WGS sequence"/>
</dbReference>
<protein>
    <recommendedName>
        <fullName evidence="2">YCII-related domain-containing protein</fullName>
    </recommendedName>
</protein>
<keyword evidence="6" id="KW-1185">Reference proteome</keyword>
<dbReference type="Proteomes" id="UP001245370">
    <property type="component" value="Unassembled WGS sequence"/>
</dbReference>
<organism evidence="3 5">
    <name type="scientific">Xanthobacter flavus</name>
    <dbReference type="NCBI Taxonomy" id="281"/>
    <lineage>
        <taxon>Bacteria</taxon>
        <taxon>Pseudomonadati</taxon>
        <taxon>Pseudomonadota</taxon>
        <taxon>Alphaproteobacteria</taxon>
        <taxon>Hyphomicrobiales</taxon>
        <taxon>Xanthobacteraceae</taxon>
        <taxon>Xanthobacter</taxon>
    </lineage>
</organism>
<sequence length="108" mass="11368">MPHFLLRLSPPRPSFPSDASAAEMDAMGAHFAFWQAEAEAGTALAVGPVADPAGIWGMAVIEVPDEAAATGLSLRDPVIKADLGFTYAVMPILSLIERRAPRPAQAEV</sequence>
<comment type="similarity">
    <text evidence="1">Belongs to the YciI family.</text>
</comment>
<dbReference type="EMBL" id="JAVDPY010000010">
    <property type="protein sequence ID" value="MDR6336003.1"/>
    <property type="molecule type" value="Genomic_DNA"/>
</dbReference>
<evidence type="ECO:0000313" key="5">
    <source>
        <dbReference type="Proteomes" id="UP001144397"/>
    </source>
</evidence>
<dbReference type="InterPro" id="IPR011008">
    <property type="entry name" value="Dimeric_a/b-barrel"/>
</dbReference>
<dbReference type="GeneID" id="95765415"/>
<dbReference type="EMBL" id="BSDO01000009">
    <property type="protein sequence ID" value="GLI24972.1"/>
    <property type="molecule type" value="Genomic_DNA"/>
</dbReference>